<dbReference type="InterPro" id="IPR006447">
    <property type="entry name" value="Myb_dom_plants"/>
</dbReference>
<dbReference type="PROSITE" id="PS51293">
    <property type="entry name" value="SANT"/>
    <property type="match status" value="1"/>
</dbReference>
<feature type="domain" description="CCHC-type" evidence="10">
    <location>
        <begin position="75"/>
        <end position="92"/>
    </location>
</feature>
<feature type="region of interest" description="Disordered" evidence="7">
    <location>
        <begin position="120"/>
        <end position="171"/>
    </location>
</feature>
<accession>A0A8J5KLH9</accession>
<dbReference type="PANTHER" id="PTHR44191">
    <property type="entry name" value="TRANSCRIPTION FACTOR KUA1"/>
    <property type="match status" value="1"/>
</dbReference>
<dbReference type="InterPro" id="IPR052245">
    <property type="entry name" value="Plant_Stress_Dev_TF"/>
</dbReference>
<dbReference type="GO" id="GO:0008270">
    <property type="term" value="F:zinc ion binding"/>
    <property type="evidence" value="ECO:0007669"/>
    <property type="project" value="UniProtKB-KW"/>
</dbReference>
<sequence length="484" mass="52882">MSATYFPLFILFPNLLVPHFLSLLLCGLRSRSLSVSDPLFPLQYPSTTLLVAGGDPGVCAGRETRRRRWDVEMTRRCSHCNHDGHNSRTCPNRGVKLFGVRLDGSVRKSASMGNLSLLAGSSGGASPADGPEPGGGSAGDGYASEDFVKGSSSSCRDRKKEHGKKNSSFPGFHTLESVEETSCISCLDKILFTIIAHRSCQGWPALLLPGVSRSPQLVCCKVDAKLSEIGTPWTEEEHRMFLLGLQKLGKGDWRGISRNFVVSRTPTQVASHAQKYFIRKSNMTRRKRRSSLFDMVPDEVTPSLSLSLSLFDTQILLCLLALNSDKYNVHIKVPLEPQLFPMSLQESELQSNKPPPIPPTLNEECESMDSNDSMLGETVVPIPEAPQSTYTMVLPTYYPPFLQFASPYWPGGTSETPDQAHEIIKPTAVHSKSPINVEELVGMSKLSIGDNGGETVSLSSSLGLLSGSKRQSAFHANPFPKART</sequence>
<dbReference type="InterPro" id="IPR001005">
    <property type="entry name" value="SANT/Myb"/>
</dbReference>
<keyword evidence="6" id="KW-0863">Zinc-finger</keyword>
<dbReference type="PROSITE" id="PS50090">
    <property type="entry name" value="MYB_LIKE"/>
    <property type="match status" value="1"/>
</dbReference>
<dbReference type="PANTHER" id="PTHR44191:SF26">
    <property type="entry name" value="TRANSCRIPTION FACTOR KUA1"/>
    <property type="match status" value="1"/>
</dbReference>
<dbReference type="InterPro" id="IPR017884">
    <property type="entry name" value="SANT_dom"/>
</dbReference>
<dbReference type="AlphaFoldDB" id="A0A8J5KLH9"/>
<dbReference type="GO" id="GO:0005634">
    <property type="term" value="C:nucleus"/>
    <property type="evidence" value="ECO:0007669"/>
    <property type="project" value="UniProtKB-SubCell"/>
</dbReference>
<evidence type="ECO:0000256" key="2">
    <source>
        <dbReference type="ARBA" id="ARBA00023015"/>
    </source>
</evidence>
<dbReference type="Gene3D" id="1.10.10.60">
    <property type="entry name" value="Homeodomain-like"/>
    <property type="match status" value="1"/>
</dbReference>
<comment type="subcellular location">
    <subcellularLocation>
        <location evidence="1">Nucleus</location>
    </subcellularLocation>
</comment>
<keyword evidence="6" id="KW-0862">Zinc</keyword>
<evidence type="ECO:0000256" key="6">
    <source>
        <dbReference type="PROSITE-ProRule" id="PRU00047"/>
    </source>
</evidence>
<keyword evidence="6" id="KW-0479">Metal-binding</keyword>
<dbReference type="SMART" id="SM00717">
    <property type="entry name" value="SANT"/>
    <property type="match status" value="1"/>
</dbReference>
<dbReference type="EMBL" id="JACMSC010000013">
    <property type="protein sequence ID" value="KAG6492901.1"/>
    <property type="molecule type" value="Genomic_DNA"/>
</dbReference>
<proteinExistence type="predicted"/>
<feature type="domain" description="HTH myb-type" evidence="12">
    <location>
        <begin position="232"/>
        <end position="281"/>
    </location>
</feature>
<dbReference type="Proteomes" id="UP000734854">
    <property type="component" value="Unassembled WGS sequence"/>
</dbReference>
<evidence type="ECO:0000259" key="9">
    <source>
        <dbReference type="PROSITE" id="PS50090"/>
    </source>
</evidence>
<dbReference type="InterPro" id="IPR009057">
    <property type="entry name" value="Homeodomain-like_sf"/>
</dbReference>
<dbReference type="PROSITE" id="PS50158">
    <property type="entry name" value="ZF_CCHC"/>
    <property type="match status" value="1"/>
</dbReference>
<feature type="compositionally biased region" description="Low complexity" evidence="7">
    <location>
        <begin position="120"/>
        <end position="131"/>
    </location>
</feature>
<feature type="signal peptide" evidence="8">
    <location>
        <begin position="1"/>
        <end position="22"/>
    </location>
</feature>
<evidence type="ECO:0000256" key="5">
    <source>
        <dbReference type="ARBA" id="ARBA00023242"/>
    </source>
</evidence>
<dbReference type="InterPro" id="IPR017930">
    <property type="entry name" value="Myb_dom"/>
</dbReference>
<feature type="domain" description="Myb-like" evidence="9">
    <location>
        <begin position="232"/>
        <end position="277"/>
    </location>
</feature>
<dbReference type="GO" id="GO:0009744">
    <property type="term" value="P:response to sucrose"/>
    <property type="evidence" value="ECO:0007669"/>
    <property type="project" value="UniProtKB-ARBA"/>
</dbReference>
<keyword evidence="4" id="KW-0804">Transcription</keyword>
<feature type="domain" description="SANT" evidence="11">
    <location>
        <begin position="228"/>
        <end position="281"/>
    </location>
</feature>
<evidence type="ECO:0000256" key="8">
    <source>
        <dbReference type="SAM" id="SignalP"/>
    </source>
</evidence>
<evidence type="ECO:0000256" key="3">
    <source>
        <dbReference type="ARBA" id="ARBA00023125"/>
    </source>
</evidence>
<dbReference type="GO" id="GO:0006355">
    <property type="term" value="P:regulation of DNA-templated transcription"/>
    <property type="evidence" value="ECO:0007669"/>
    <property type="project" value="UniProtKB-ARBA"/>
</dbReference>
<dbReference type="NCBIfam" id="TIGR01557">
    <property type="entry name" value="myb_SHAQKYF"/>
    <property type="match status" value="1"/>
</dbReference>
<dbReference type="CDD" id="cd00167">
    <property type="entry name" value="SANT"/>
    <property type="match status" value="1"/>
</dbReference>
<evidence type="ECO:0000313" key="13">
    <source>
        <dbReference type="EMBL" id="KAG6492901.1"/>
    </source>
</evidence>
<keyword evidence="2" id="KW-0805">Transcription regulation</keyword>
<evidence type="ECO:0000259" key="10">
    <source>
        <dbReference type="PROSITE" id="PS50158"/>
    </source>
</evidence>
<evidence type="ECO:0000259" key="12">
    <source>
        <dbReference type="PROSITE" id="PS51294"/>
    </source>
</evidence>
<dbReference type="GO" id="GO:0009723">
    <property type="term" value="P:response to ethylene"/>
    <property type="evidence" value="ECO:0007669"/>
    <property type="project" value="TreeGrafter"/>
</dbReference>
<evidence type="ECO:0000256" key="1">
    <source>
        <dbReference type="ARBA" id="ARBA00004123"/>
    </source>
</evidence>
<organism evidence="13 14">
    <name type="scientific">Zingiber officinale</name>
    <name type="common">Ginger</name>
    <name type="synonym">Amomum zingiber</name>
    <dbReference type="NCBI Taxonomy" id="94328"/>
    <lineage>
        <taxon>Eukaryota</taxon>
        <taxon>Viridiplantae</taxon>
        <taxon>Streptophyta</taxon>
        <taxon>Embryophyta</taxon>
        <taxon>Tracheophyta</taxon>
        <taxon>Spermatophyta</taxon>
        <taxon>Magnoliopsida</taxon>
        <taxon>Liliopsida</taxon>
        <taxon>Zingiberales</taxon>
        <taxon>Zingiberaceae</taxon>
        <taxon>Zingiber</taxon>
    </lineage>
</organism>
<reference evidence="13 14" key="1">
    <citation type="submission" date="2020-08" db="EMBL/GenBank/DDBJ databases">
        <title>Plant Genome Project.</title>
        <authorList>
            <person name="Zhang R.-G."/>
        </authorList>
    </citation>
    <scope>NUCLEOTIDE SEQUENCE [LARGE SCALE GENOMIC DNA]</scope>
    <source>
        <tissue evidence="13">Rhizome</tissue>
    </source>
</reference>
<keyword evidence="14" id="KW-1185">Reference proteome</keyword>
<feature type="chain" id="PRO_5035236489" evidence="8">
    <location>
        <begin position="23"/>
        <end position="484"/>
    </location>
</feature>
<dbReference type="Pfam" id="PF00249">
    <property type="entry name" value="Myb_DNA-binding"/>
    <property type="match status" value="1"/>
</dbReference>
<protein>
    <submittedName>
        <fullName evidence="13">Uncharacterized protein</fullName>
    </submittedName>
</protein>
<comment type="caution">
    <text evidence="13">The sequence shown here is derived from an EMBL/GenBank/DDBJ whole genome shotgun (WGS) entry which is preliminary data.</text>
</comment>
<dbReference type="GO" id="GO:0009739">
    <property type="term" value="P:response to gibberellin"/>
    <property type="evidence" value="ECO:0007669"/>
    <property type="project" value="TreeGrafter"/>
</dbReference>
<dbReference type="SUPFAM" id="SSF46689">
    <property type="entry name" value="Homeodomain-like"/>
    <property type="match status" value="1"/>
</dbReference>
<keyword evidence="3" id="KW-0238">DNA-binding</keyword>
<evidence type="ECO:0000256" key="4">
    <source>
        <dbReference type="ARBA" id="ARBA00023163"/>
    </source>
</evidence>
<keyword evidence="8" id="KW-0732">Signal</keyword>
<dbReference type="FunFam" id="1.10.10.60:FF:000009">
    <property type="entry name" value="transcription factor MYB1R1"/>
    <property type="match status" value="1"/>
</dbReference>
<dbReference type="InterPro" id="IPR001878">
    <property type="entry name" value="Znf_CCHC"/>
</dbReference>
<evidence type="ECO:0000256" key="7">
    <source>
        <dbReference type="SAM" id="MobiDB-lite"/>
    </source>
</evidence>
<dbReference type="GO" id="GO:0003677">
    <property type="term" value="F:DNA binding"/>
    <property type="evidence" value="ECO:0007669"/>
    <property type="project" value="UniProtKB-KW"/>
</dbReference>
<gene>
    <name evidence="13" type="ORF">ZIOFF_047871</name>
</gene>
<dbReference type="PROSITE" id="PS51294">
    <property type="entry name" value="HTH_MYB"/>
    <property type="match status" value="1"/>
</dbReference>
<name>A0A8J5KLH9_ZINOF</name>
<keyword evidence="5" id="KW-0539">Nucleus</keyword>
<evidence type="ECO:0000259" key="11">
    <source>
        <dbReference type="PROSITE" id="PS51293"/>
    </source>
</evidence>
<evidence type="ECO:0000313" key="14">
    <source>
        <dbReference type="Proteomes" id="UP000734854"/>
    </source>
</evidence>